<feature type="domain" description="LRRCT" evidence="7">
    <location>
        <begin position="205"/>
        <end position="265"/>
    </location>
</feature>
<evidence type="ECO:0000256" key="5">
    <source>
        <dbReference type="SAM" id="Phobius"/>
    </source>
</evidence>
<dbReference type="Proteomes" id="UP000503349">
    <property type="component" value="Chromosome 13"/>
</dbReference>
<dbReference type="Gene3D" id="3.80.10.10">
    <property type="entry name" value="Ribonuclease Inhibitor"/>
    <property type="match status" value="1"/>
</dbReference>
<dbReference type="SMART" id="SM00364">
    <property type="entry name" value="LRR_BAC"/>
    <property type="match status" value="4"/>
</dbReference>
<keyword evidence="5" id="KW-1133">Transmembrane helix</keyword>
<dbReference type="AlphaFoldDB" id="A0A6G1Q7S0"/>
<accession>A0A6G1Q7S0</accession>
<name>A0A6G1Q7S0_CHAAH</name>
<evidence type="ECO:0000256" key="2">
    <source>
        <dbReference type="ARBA" id="ARBA00022729"/>
    </source>
</evidence>
<evidence type="ECO:0000256" key="1">
    <source>
        <dbReference type="ARBA" id="ARBA00022614"/>
    </source>
</evidence>
<keyword evidence="5" id="KW-0812">Transmembrane</keyword>
<keyword evidence="2 6" id="KW-0732">Signal</keyword>
<dbReference type="GO" id="GO:0005886">
    <property type="term" value="C:plasma membrane"/>
    <property type="evidence" value="ECO:0007669"/>
    <property type="project" value="TreeGrafter"/>
</dbReference>
<dbReference type="SUPFAM" id="SSF52058">
    <property type="entry name" value="L domain-like"/>
    <property type="match status" value="1"/>
</dbReference>
<dbReference type="PANTHER" id="PTHR24369">
    <property type="entry name" value="ANTIGEN BSP, PUTATIVE-RELATED"/>
    <property type="match status" value="1"/>
</dbReference>
<organism evidence="8 9">
    <name type="scientific">Channa argus</name>
    <name type="common">Northern snakehead</name>
    <name type="synonym">Ophicephalus argus</name>
    <dbReference type="NCBI Taxonomy" id="215402"/>
    <lineage>
        <taxon>Eukaryota</taxon>
        <taxon>Metazoa</taxon>
        <taxon>Chordata</taxon>
        <taxon>Craniata</taxon>
        <taxon>Vertebrata</taxon>
        <taxon>Euteleostomi</taxon>
        <taxon>Actinopterygii</taxon>
        <taxon>Neopterygii</taxon>
        <taxon>Teleostei</taxon>
        <taxon>Neoteleostei</taxon>
        <taxon>Acanthomorphata</taxon>
        <taxon>Anabantaria</taxon>
        <taxon>Anabantiformes</taxon>
        <taxon>Channoidei</taxon>
        <taxon>Channidae</taxon>
        <taxon>Channa</taxon>
    </lineage>
</organism>
<feature type="compositionally biased region" description="Basic and acidic residues" evidence="4">
    <location>
        <begin position="589"/>
        <end position="600"/>
    </location>
</feature>
<dbReference type="EMBL" id="CM015724">
    <property type="protein sequence ID" value="KAF3698206.1"/>
    <property type="molecule type" value="Genomic_DNA"/>
</dbReference>
<feature type="signal peptide" evidence="6">
    <location>
        <begin position="1"/>
        <end position="19"/>
    </location>
</feature>
<gene>
    <name evidence="8" type="ORF">EXN66_Car013887</name>
</gene>
<dbReference type="PANTHER" id="PTHR24369:SF157">
    <property type="entry name" value="LRRCT DOMAIN-CONTAINING PROTEIN"/>
    <property type="match status" value="1"/>
</dbReference>
<keyword evidence="3" id="KW-0677">Repeat</keyword>
<dbReference type="InterPro" id="IPR050541">
    <property type="entry name" value="LRR_TM_domain-containing"/>
</dbReference>
<feature type="chain" id="PRO_5026226324" evidence="6">
    <location>
        <begin position="20"/>
        <end position="727"/>
    </location>
</feature>
<proteinExistence type="predicted"/>
<keyword evidence="9" id="KW-1185">Reference proteome</keyword>
<protein>
    <submittedName>
        <fullName evidence="8">Platelet glycoprotein Ib alpha chain</fullName>
    </submittedName>
</protein>
<feature type="transmembrane region" description="Helical" evidence="5">
    <location>
        <begin position="478"/>
        <end position="504"/>
    </location>
</feature>
<evidence type="ECO:0000256" key="3">
    <source>
        <dbReference type="ARBA" id="ARBA00022737"/>
    </source>
</evidence>
<dbReference type="InterPro" id="IPR003591">
    <property type="entry name" value="Leu-rich_rpt_typical-subtyp"/>
</dbReference>
<reference evidence="8 9" key="1">
    <citation type="submission" date="2019-02" db="EMBL/GenBank/DDBJ databases">
        <title>Opniocepnalus argus genome.</title>
        <authorList>
            <person name="Zhou C."/>
            <person name="Xiao S."/>
        </authorList>
    </citation>
    <scope>NUCLEOTIDE SEQUENCE [LARGE SCALE GENOMIC DNA]</scope>
    <source>
        <strain evidence="8">OARG1902GOOAL</strain>
        <tissue evidence="8">Muscle</tissue>
    </source>
</reference>
<dbReference type="InterPro" id="IPR000483">
    <property type="entry name" value="Cys-rich_flank_reg_C"/>
</dbReference>
<dbReference type="PROSITE" id="PS51450">
    <property type="entry name" value="LRR"/>
    <property type="match status" value="2"/>
</dbReference>
<keyword evidence="5" id="KW-0472">Membrane</keyword>
<dbReference type="InterPro" id="IPR001611">
    <property type="entry name" value="Leu-rich_rpt"/>
</dbReference>
<dbReference type="InterPro" id="IPR032675">
    <property type="entry name" value="LRR_dom_sf"/>
</dbReference>
<sequence length="727" mass="80036">MQLFLLLVVILSHFAIVTAVDGCHRDRDKDHRPRENCTSAGLTSVPGGFEPTTKVFLFPRNLFTSLSWTSFQTFTKIYEIDLTGNKVPKVTPSATPILPTLSVLRLGSNSLKSLSDSSFSACPGLTELYLENNIIRSLSDHTFSGLSKLEILDLSSNHISVLPTLMLHPLKSIETLYLEENKIKVMPDDWFSQKMEVPYLYLSANPWACSCSLDYLHKYLNDYELNFYVRDGIIINSNSESLVCDSPQQLRSKPIITLEESELCDADAPTATEFTNPTAIPFDSAITTPDTDVATVVYHRVVTWSWYQTFTSFSEWSYHSRSAARGDGSEVRSHASGTTVPTTTEIPTSYLMISTTTKPLTTTSAILPLFATEATTEAITEATTEAITEATTEAITEATTEAITEATTEATTEAITEATTEATTEPTTEAITEATTEATAEATTEAITVLIHSLVKDKPFDGDSGQIRAVRAADVFCFWLFAGCLMLCVASFTCTLITVARIVIWYRRVYKPLSAKLVGRRKGGREAVSLLNVNRLTGGGGVVALYRSVLYVHRVGGEAGEKEGEQGEEGGNERVLVSLEPTTAGGGAAKEEEGERGGSEERPLYRKMLYRLLSKEEEIEGWRDVMEECRISEEDGGKREVGKDGGIGGGEVSRKRYSVILREEREETGGGREELDWVVGGWEVKRRGAEGERQDEEQRSSWGEWLAHYLPSMPWGVTTPPEAEAAL</sequence>
<evidence type="ECO:0000313" key="9">
    <source>
        <dbReference type="Proteomes" id="UP000503349"/>
    </source>
</evidence>
<keyword evidence="1" id="KW-0433">Leucine-rich repeat</keyword>
<dbReference type="SMART" id="SM00082">
    <property type="entry name" value="LRRCT"/>
    <property type="match status" value="1"/>
</dbReference>
<evidence type="ECO:0000256" key="6">
    <source>
        <dbReference type="SAM" id="SignalP"/>
    </source>
</evidence>
<dbReference type="Pfam" id="PF13855">
    <property type="entry name" value="LRR_8"/>
    <property type="match status" value="1"/>
</dbReference>
<feature type="region of interest" description="Disordered" evidence="4">
    <location>
        <begin position="560"/>
        <end position="600"/>
    </location>
</feature>
<reference evidence="9" key="2">
    <citation type="submission" date="2019-02" db="EMBL/GenBank/DDBJ databases">
        <title>Opniocepnalus argus Var Kimnra genome.</title>
        <authorList>
            <person name="Zhou C."/>
            <person name="Xiao S."/>
        </authorList>
    </citation>
    <scope>NUCLEOTIDE SEQUENCE [LARGE SCALE GENOMIC DNA]</scope>
</reference>
<dbReference type="SMART" id="SM00369">
    <property type="entry name" value="LRR_TYP"/>
    <property type="match status" value="4"/>
</dbReference>
<evidence type="ECO:0000256" key="4">
    <source>
        <dbReference type="SAM" id="MobiDB-lite"/>
    </source>
</evidence>
<evidence type="ECO:0000259" key="7">
    <source>
        <dbReference type="SMART" id="SM00082"/>
    </source>
</evidence>
<evidence type="ECO:0000313" key="8">
    <source>
        <dbReference type="EMBL" id="KAF3698206.1"/>
    </source>
</evidence>